<dbReference type="EMBL" id="BMSX01000020">
    <property type="protein sequence ID" value="GGR42646.1"/>
    <property type="molecule type" value="Genomic_DNA"/>
</dbReference>
<accession>A0A918KXV7</accession>
<reference evidence="1" key="2">
    <citation type="submission" date="2020-09" db="EMBL/GenBank/DDBJ databases">
        <authorList>
            <person name="Sun Q."/>
            <person name="Ohkuma M."/>
        </authorList>
    </citation>
    <scope>NUCLEOTIDE SEQUENCE</scope>
    <source>
        <strain evidence="1">JCM 4346</strain>
    </source>
</reference>
<comment type="caution">
    <text evidence="1">The sequence shown here is derived from an EMBL/GenBank/DDBJ whole genome shotgun (WGS) entry which is preliminary data.</text>
</comment>
<proteinExistence type="predicted"/>
<gene>
    <name evidence="1" type="ORF">GCM10010251_69380</name>
</gene>
<organism evidence="1 2">
    <name type="scientific">Streptomyces aurantiogriseus</name>
    <dbReference type="NCBI Taxonomy" id="66870"/>
    <lineage>
        <taxon>Bacteria</taxon>
        <taxon>Bacillati</taxon>
        <taxon>Actinomycetota</taxon>
        <taxon>Actinomycetes</taxon>
        <taxon>Kitasatosporales</taxon>
        <taxon>Streptomycetaceae</taxon>
        <taxon>Streptomyces</taxon>
    </lineage>
</organism>
<evidence type="ECO:0000313" key="2">
    <source>
        <dbReference type="Proteomes" id="UP000658320"/>
    </source>
</evidence>
<dbReference type="AlphaFoldDB" id="A0A918KXV7"/>
<sequence length="73" mass="7985">MSKESGRRIAEQGTTVGRKVYATANNRAPKALKDMAEKMGYERIFGVGIREFVPTPSAYFSTPSMTGLWPTAA</sequence>
<protein>
    <submittedName>
        <fullName evidence="1">Uncharacterized protein</fullName>
    </submittedName>
</protein>
<reference evidence="1" key="1">
    <citation type="journal article" date="2014" name="Int. J. Syst. Evol. Microbiol.">
        <title>Complete genome sequence of Corynebacterium casei LMG S-19264T (=DSM 44701T), isolated from a smear-ripened cheese.</title>
        <authorList>
            <consortium name="US DOE Joint Genome Institute (JGI-PGF)"/>
            <person name="Walter F."/>
            <person name="Albersmeier A."/>
            <person name="Kalinowski J."/>
            <person name="Ruckert C."/>
        </authorList>
    </citation>
    <scope>NUCLEOTIDE SEQUENCE</scope>
    <source>
        <strain evidence="1">JCM 4346</strain>
    </source>
</reference>
<dbReference type="Proteomes" id="UP000658320">
    <property type="component" value="Unassembled WGS sequence"/>
</dbReference>
<evidence type="ECO:0000313" key="1">
    <source>
        <dbReference type="EMBL" id="GGR42646.1"/>
    </source>
</evidence>
<name>A0A918KXV7_9ACTN</name>
<keyword evidence="2" id="KW-1185">Reference proteome</keyword>